<dbReference type="GO" id="GO:0005829">
    <property type="term" value="C:cytosol"/>
    <property type="evidence" value="ECO:0007669"/>
    <property type="project" value="TreeGrafter"/>
</dbReference>
<reference evidence="7 8" key="1">
    <citation type="submission" date="2018-03" db="EMBL/GenBank/DDBJ databases">
        <title>Genomic Encyclopedia of Type Strains, Phase III (KMG-III): the genomes of soil and plant-associated and newly described type strains.</title>
        <authorList>
            <person name="Whitman W."/>
        </authorList>
    </citation>
    <scope>NUCLEOTIDE SEQUENCE [LARGE SCALE GENOMIC DNA]</scope>
    <source>
        <strain evidence="7 8">CGMCC 1.12484</strain>
    </source>
</reference>
<sequence length="443" mass="48581">MSTAEAITLELADIQNGALHPRPTPYVGVYILLRVDDPRQGRQLLGRLLPVVASASDPAGRDKQAWVTVGISFEGLRVLGVPEQSLRTFPKEFQEGMAARAESLGDVGESAPEHWEAPLGTGDVHIALSALSPDTERLATVVESARETYRDYAGVEVIWRQEVYAQEGEKTSFGFKDGLSNPAVEGSGIPGTNPHEAPVKAGEFLLGYPNEVGEISPTPQPEVLGRNGTFLVVRKLHTRVAAYRQYLRDRAKDRADEELLAAKMVGRWTSGAPLVLSPDADDPALGGDIERSNAFMYEADDPRGIKCPVGAHARRMNPRDASIIGVPRLHRLMRRSTSYGPMLPDGVLEDDGVDRGIIFVAAMARIDRQFEFVKTQWINEGLFFGAPDEKDPLVGPNSGSEQFTIPHKPIRRRLTELPTFVVNRGGEYLFVPSLSALKWISEL</sequence>
<evidence type="ECO:0000256" key="2">
    <source>
        <dbReference type="ARBA" id="ARBA00022559"/>
    </source>
</evidence>
<accession>A0A2T0V9Y4</accession>
<keyword evidence="5" id="KW-0408">Iron</keyword>
<dbReference type="GO" id="GO:0004601">
    <property type="term" value="F:peroxidase activity"/>
    <property type="evidence" value="ECO:0007669"/>
    <property type="project" value="UniProtKB-KW"/>
</dbReference>
<dbReference type="InterPro" id="IPR011008">
    <property type="entry name" value="Dimeric_a/b-barrel"/>
</dbReference>
<proteinExistence type="inferred from homology"/>
<name>A0A2T0V9Y4_9MICO</name>
<evidence type="ECO:0000256" key="5">
    <source>
        <dbReference type="ARBA" id="ARBA00023004"/>
    </source>
</evidence>
<dbReference type="RefSeq" id="WP_106214039.1">
    <property type="nucleotide sequence ID" value="NZ_PVTL01000008.1"/>
</dbReference>
<evidence type="ECO:0000313" key="8">
    <source>
        <dbReference type="Proteomes" id="UP000237983"/>
    </source>
</evidence>
<dbReference type="GO" id="GO:0046872">
    <property type="term" value="F:metal ion binding"/>
    <property type="evidence" value="ECO:0007669"/>
    <property type="project" value="UniProtKB-KW"/>
</dbReference>
<dbReference type="NCBIfam" id="TIGR01413">
    <property type="entry name" value="Dyp_perox_fam"/>
    <property type="match status" value="1"/>
</dbReference>
<keyword evidence="2 7" id="KW-0575">Peroxidase</keyword>
<keyword evidence="4" id="KW-0560">Oxidoreductase</keyword>
<evidence type="ECO:0000256" key="4">
    <source>
        <dbReference type="ARBA" id="ARBA00023002"/>
    </source>
</evidence>
<keyword evidence="8" id="KW-1185">Reference proteome</keyword>
<dbReference type="PROSITE" id="PS51404">
    <property type="entry name" value="DYP_PEROXIDASE"/>
    <property type="match status" value="1"/>
</dbReference>
<dbReference type="InterPro" id="IPR006314">
    <property type="entry name" value="Dyp_peroxidase"/>
</dbReference>
<dbReference type="GO" id="GO:0020037">
    <property type="term" value="F:heme binding"/>
    <property type="evidence" value="ECO:0007669"/>
    <property type="project" value="InterPro"/>
</dbReference>
<dbReference type="AlphaFoldDB" id="A0A2T0V9Y4"/>
<comment type="similarity">
    <text evidence="6">Belongs to the DyP-type peroxidase family.</text>
</comment>
<dbReference type="PANTHER" id="PTHR30521:SF5">
    <property type="entry name" value="BLR4509 PROTEIN"/>
    <property type="match status" value="1"/>
</dbReference>
<organism evidence="7 8">
    <name type="scientific">Glaciihabitans tibetensis</name>
    <dbReference type="NCBI Taxonomy" id="1266600"/>
    <lineage>
        <taxon>Bacteria</taxon>
        <taxon>Bacillati</taxon>
        <taxon>Actinomycetota</taxon>
        <taxon>Actinomycetes</taxon>
        <taxon>Micrococcales</taxon>
        <taxon>Microbacteriaceae</taxon>
        <taxon>Glaciihabitans</taxon>
    </lineage>
</organism>
<dbReference type="OrthoDB" id="236246at2"/>
<dbReference type="PANTHER" id="PTHR30521">
    <property type="entry name" value="DEFERROCHELATASE/PEROXIDASE"/>
    <property type="match status" value="1"/>
</dbReference>
<dbReference type="EMBL" id="PVTL01000008">
    <property type="protein sequence ID" value="PRY66963.1"/>
    <property type="molecule type" value="Genomic_DNA"/>
</dbReference>
<keyword evidence="3" id="KW-0479">Metal-binding</keyword>
<evidence type="ECO:0000256" key="3">
    <source>
        <dbReference type="ARBA" id="ARBA00022723"/>
    </source>
</evidence>
<comment type="cofactor">
    <cofactor evidence="1">
        <name>heme b</name>
        <dbReference type="ChEBI" id="CHEBI:60344"/>
    </cofactor>
</comment>
<gene>
    <name evidence="7" type="ORF">B0I08_10847</name>
</gene>
<evidence type="ECO:0000313" key="7">
    <source>
        <dbReference type="EMBL" id="PRY66963.1"/>
    </source>
</evidence>
<evidence type="ECO:0000256" key="6">
    <source>
        <dbReference type="ARBA" id="ARBA00025737"/>
    </source>
</evidence>
<dbReference type="SUPFAM" id="SSF54909">
    <property type="entry name" value="Dimeric alpha+beta barrel"/>
    <property type="match status" value="1"/>
</dbReference>
<protein>
    <submittedName>
        <fullName evidence="7">Dyp-type peroxidase family</fullName>
    </submittedName>
</protein>
<evidence type="ECO:0000256" key="1">
    <source>
        <dbReference type="ARBA" id="ARBA00001970"/>
    </source>
</evidence>
<dbReference type="Proteomes" id="UP000237983">
    <property type="component" value="Unassembled WGS sequence"/>
</dbReference>
<comment type="caution">
    <text evidence="7">The sequence shown here is derived from an EMBL/GenBank/DDBJ whole genome shotgun (WGS) entry which is preliminary data.</text>
</comment>